<dbReference type="Proteomes" id="UP001210678">
    <property type="component" value="Unassembled WGS sequence"/>
</dbReference>
<keyword evidence="3" id="KW-1003">Cell membrane</keyword>
<dbReference type="EMBL" id="JAQLOI010000001">
    <property type="protein sequence ID" value="MDB1124270.1"/>
    <property type="molecule type" value="Genomic_DNA"/>
</dbReference>
<comment type="subcellular location">
    <subcellularLocation>
        <location evidence="1">Cell membrane</location>
        <topology evidence="1">Multi-pass membrane protein</topology>
    </subcellularLocation>
</comment>
<evidence type="ECO:0000256" key="3">
    <source>
        <dbReference type="ARBA" id="ARBA00022475"/>
    </source>
</evidence>
<dbReference type="InterPro" id="IPR051907">
    <property type="entry name" value="DoxX-like_oxidoreductase"/>
</dbReference>
<evidence type="ECO:0000313" key="8">
    <source>
        <dbReference type="EMBL" id="MDB1124270.1"/>
    </source>
</evidence>
<keyword evidence="5 7" id="KW-1133">Transmembrane helix</keyword>
<accession>A0ABT4YS13</accession>
<dbReference type="RefSeq" id="WP_272136427.1">
    <property type="nucleotide sequence ID" value="NZ_JAQLOI010000001.1"/>
</dbReference>
<evidence type="ECO:0000256" key="7">
    <source>
        <dbReference type="SAM" id="Phobius"/>
    </source>
</evidence>
<keyword evidence="6 7" id="KW-0472">Membrane</keyword>
<keyword evidence="9" id="KW-1185">Reference proteome</keyword>
<feature type="transmembrane region" description="Helical" evidence="7">
    <location>
        <begin position="57"/>
        <end position="76"/>
    </location>
</feature>
<protein>
    <submittedName>
        <fullName evidence="8">DoxX family protein</fullName>
    </submittedName>
</protein>
<evidence type="ECO:0000256" key="1">
    <source>
        <dbReference type="ARBA" id="ARBA00004651"/>
    </source>
</evidence>
<feature type="transmembrane region" description="Helical" evidence="7">
    <location>
        <begin position="21"/>
        <end position="37"/>
    </location>
</feature>
<comment type="similarity">
    <text evidence="2">Belongs to the DoxX family.</text>
</comment>
<evidence type="ECO:0000313" key="9">
    <source>
        <dbReference type="Proteomes" id="UP001210678"/>
    </source>
</evidence>
<gene>
    <name evidence="8" type="ORF">PGX00_11635</name>
</gene>
<organism evidence="8 9">
    <name type="scientific">Vibrio algarum</name>
    <dbReference type="NCBI Taxonomy" id="3020714"/>
    <lineage>
        <taxon>Bacteria</taxon>
        <taxon>Pseudomonadati</taxon>
        <taxon>Pseudomonadota</taxon>
        <taxon>Gammaproteobacteria</taxon>
        <taxon>Vibrionales</taxon>
        <taxon>Vibrionaceae</taxon>
        <taxon>Vibrio</taxon>
    </lineage>
</organism>
<dbReference type="InterPro" id="IPR032808">
    <property type="entry name" value="DoxX"/>
</dbReference>
<proteinExistence type="inferred from homology"/>
<feature type="transmembrane region" description="Helical" evidence="7">
    <location>
        <begin position="83"/>
        <end position="101"/>
    </location>
</feature>
<evidence type="ECO:0000256" key="5">
    <source>
        <dbReference type="ARBA" id="ARBA00022989"/>
    </source>
</evidence>
<evidence type="ECO:0000256" key="6">
    <source>
        <dbReference type="ARBA" id="ARBA00023136"/>
    </source>
</evidence>
<dbReference type="PANTHER" id="PTHR33452">
    <property type="entry name" value="OXIDOREDUCTASE CATD-RELATED"/>
    <property type="match status" value="1"/>
</dbReference>
<dbReference type="Pfam" id="PF07681">
    <property type="entry name" value="DoxX"/>
    <property type="match status" value="1"/>
</dbReference>
<feature type="transmembrane region" description="Helical" evidence="7">
    <location>
        <begin position="116"/>
        <end position="135"/>
    </location>
</feature>
<sequence>MKIDQLLNHVLKPSNLGLTELVIRVVVSFAMMYHGYGKLTGIEQYTAMFTKIGIEPAGFMVVLAGLSEMLGGLALFLGCFTRFGAISLSICMIYAFIYLGLPKGYNIVKGGYEYQLAMMSVFLFFIVNGAGKYSLDNLFYKKRTAISEQ</sequence>
<evidence type="ECO:0000256" key="2">
    <source>
        <dbReference type="ARBA" id="ARBA00006679"/>
    </source>
</evidence>
<comment type="caution">
    <text evidence="8">The sequence shown here is derived from an EMBL/GenBank/DDBJ whole genome shotgun (WGS) entry which is preliminary data.</text>
</comment>
<evidence type="ECO:0000256" key="4">
    <source>
        <dbReference type="ARBA" id="ARBA00022692"/>
    </source>
</evidence>
<name>A0ABT4YS13_9VIBR</name>
<reference evidence="8 9" key="1">
    <citation type="submission" date="2023-01" db="EMBL/GenBank/DDBJ databases">
        <title>Vibrio sp. KJ40-1 sp.nov, isolated from marine algae.</title>
        <authorList>
            <person name="Butt M."/>
            <person name="Kim J.M.J."/>
            <person name="Jeon C.O.C."/>
        </authorList>
    </citation>
    <scope>NUCLEOTIDE SEQUENCE [LARGE SCALE GENOMIC DNA]</scope>
    <source>
        <strain evidence="8 9">KJ40-1</strain>
    </source>
</reference>
<dbReference type="PANTHER" id="PTHR33452:SF1">
    <property type="entry name" value="INNER MEMBRANE PROTEIN YPHA-RELATED"/>
    <property type="match status" value="1"/>
</dbReference>
<keyword evidence="4 7" id="KW-0812">Transmembrane</keyword>